<comment type="caution">
    <text evidence="1">The sequence shown here is derived from an EMBL/GenBank/DDBJ whole genome shotgun (WGS) entry which is preliminary data.</text>
</comment>
<keyword evidence="2" id="KW-1185">Reference proteome</keyword>
<organism evidence="1 2">
    <name type="scientific">Limnospira platensis NIES-46</name>
    <dbReference type="NCBI Taxonomy" id="1236695"/>
    <lineage>
        <taxon>Bacteria</taxon>
        <taxon>Bacillati</taxon>
        <taxon>Cyanobacteriota</taxon>
        <taxon>Cyanophyceae</taxon>
        <taxon>Oscillatoriophycideae</taxon>
        <taxon>Oscillatoriales</taxon>
        <taxon>Sirenicapillariaceae</taxon>
        <taxon>Limnospira</taxon>
    </lineage>
</organism>
<proteinExistence type="predicted"/>
<dbReference type="EMBL" id="BIMW01000194">
    <property type="protein sequence ID" value="GCE96504.1"/>
    <property type="molecule type" value="Genomic_DNA"/>
</dbReference>
<evidence type="ECO:0000313" key="1">
    <source>
        <dbReference type="EMBL" id="GCE96504.1"/>
    </source>
</evidence>
<dbReference type="RefSeq" id="WP_035738179.1">
    <property type="nucleotide sequence ID" value="NZ_BIMW01000194.1"/>
</dbReference>
<name>A0A5M3TAI4_LIMPL</name>
<protein>
    <submittedName>
        <fullName evidence="1">Uncharacterized protein</fullName>
    </submittedName>
</protein>
<reference evidence="1 2" key="1">
    <citation type="journal article" date="2019" name="J Genomics">
        <title>The Draft Genome of a Hydrogen-producing Cyanobacterium, Arthrospira platensis NIES-46.</title>
        <authorList>
            <person name="Suzuki S."/>
            <person name="Yamaguchi H."/>
            <person name="Kawachi M."/>
        </authorList>
    </citation>
    <scope>NUCLEOTIDE SEQUENCE [LARGE SCALE GENOMIC DNA]</scope>
    <source>
        <strain evidence="1 2">NIES-46</strain>
    </source>
</reference>
<evidence type="ECO:0000313" key="2">
    <source>
        <dbReference type="Proteomes" id="UP000326169"/>
    </source>
</evidence>
<accession>A0A5M3TAI4</accession>
<gene>
    <name evidence="1" type="ORF">NIES46_45760</name>
</gene>
<sequence length="70" mass="8019">MMWIKVTDKATYLMNSDIHIEKVSGNVKIERDGKKITIQGMPRQWFISQSLNVVVDLDAPEADVPEMEPM</sequence>
<dbReference type="GeneID" id="301685301"/>
<dbReference type="Proteomes" id="UP000326169">
    <property type="component" value="Unassembled WGS sequence"/>
</dbReference>